<reference evidence="9 10" key="2">
    <citation type="submission" date="2019-09" db="EMBL/GenBank/DDBJ databases">
        <title>Complete Genome Sequence and Methylome Analysis of free living Spirochaetas.</title>
        <authorList>
            <person name="Leshcheva N."/>
            <person name="Mikheeva N."/>
        </authorList>
    </citation>
    <scope>NUCLEOTIDE SEQUENCE [LARGE SCALE GENOMIC DNA]</scope>
    <source>
        <strain evidence="9 10">P</strain>
    </source>
</reference>
<feature type="coiled-coil region" evidence="7">
    <location>
        <begin position="431"/>
        <end position="466"/>
    </location>
</feature>
<keyword evidence="10" id="KW-1185">Reference proteome</keyword>
<dbReference type="SUPFAM" id="SSF53850">
    <property type="entry name" value="Periplasmic binding protein-like II"/>
    <property type="match status" value="1"/>
</dbReference>
<evidence type="ECO:0000256" key="2">
    <source>
        <dbReference type="ARBA" id="ARBA00008520"/>
    </source>
</evidence>
<evidence type="ECO:0000313" key="9">
    <source>
        <dbReference type="EMBL" id="QEN04294.1"/>
    </source>
</evidence>
<evidence type="ECO:0000256" key="1">
    <source>
        <dbReference type="ARBA" id="ARBA00004418"/>
    </source>
</evidence>
<dbReference type="GO" id="GO:0042597">
    <property type="term" value="C:periplasmic space"/>
    <property type="evidence" value="ECO:0007669"/>
    <property type="project" value="UniProtKB-SubCell"/>
</dbReference>
<evidence type="ECO:0000256" key="3">
    <source>
        <dbReference type="ARBA" id="ARBA00011557"/>
    </source>
</evidence>
<dbReference type="OrthoDB" id="9808332at2"/>
<feature type="chain" id="PRO_5023093184" description="sn-glycerol-3-phosphate-binding periplasmic protein UgpB" evidence="8">
    <location>
        <begin position="22"/>
        <end position="479"/>
    </location>
</feature>
<reference evidence="9 10" key="1">
    <citation type="submission" date="2019-02" db="EMBL/GenBank/DDBJ databases">
        <authorList>
            <person name="Fomenkov A."/>
            <person name="Dubinina G."/>
            <person name="Grabovich M."/>
            <person name="Vincze T."/>
            <person name="Roberts R.J."/>
        </authorList>
    </citation>
    <scope>NUCLEOTIDE SEQUENCE [LARGE SCALE GENOMIC DNA]</scope>
    <source>
        <strain evidence="9 10">P</strain>
    </source>
</reference>
<dbReference type="InterPro" id="IPR006059">
    <property type="entry name" value="SBP"/>
</dbReference>
<protein>
    <recommendedName>
        <fullName evidence="4">sn-glycerol-3-phosphate-binding periplasmic protein UgpB</fullName>
    </recommendedName>
</protein>
<dbReference type="RefSeq" id="WP_149567542.1">
    <property type="nucleotide sequence ID" value="NZ_CP035807.1"/>
</dbReference>
<comment type="subcellular location">
    <subcellularLocation>
        <location evidence="1">Periplasm</location>
    </subcellularLocation>
</comment>
<evidence type="ECO:0000256" key="6">
    <source>
        <dbReference type="ARBA" id="ARBA00022729"/>
    </source>
</evidence>
<dbReference type="Proteomes" id="UP000323824">
    <property type="component" value="Chromosome"/>
</dbReference>
<comment type="subunit">
    <text evidence="3">The complex is composed of two ATP-binding proteins (UgpC), two transmembrane proteins (UgpA and UgpE) and a solute-binding protein (UgpB).</text>
</comment>
<dbReference type="Gene3D" id="3.40.190.10">
    <property type="entry name" value="Periplasmic binding protein-like II"/>
    <property type="match status" value="1"/>
</dbReference>
<feature type="signal peptide" evidence="8">
    <location>
        <begin position="1"/>
        <end position="21"/>
    </location>
</feature>
<dbReference type="CDD" id="cd13585">
    <property type="entry name" value="PBP2_TMBP_like"/>
    <property type="match status" value="1"/>
</dbReference>
<evidence type="ECO:0000256" key="7">
    <source>
        <dbReference type="SAM" id="Coils"/>
    </source>
</evidence>
<evidence type="ECO:0000313" key="10">
    <source>
        <dbReference type="Proteomes" id="UP000323824"/>
    </source>
</evidence>
<accession>A0A5C1QC97</accession>
<evidence type="ECO:0000256" key="5">
    <source>
        <dbReference type="ARBA" id="ARBA00022448"/>
    </source>
</evidence>
<gene>
    <name evidence="9" type="ORF">EW093_06120</name>
</gene>
<proteinExistence type="inferred from homology"/>
<name>A0A5C1QC97_9SPIO</name>
<dbReference type="InterPro" id="IPR050490">
    <property type="entry name" value="Bact_solute-bd_prot1"/>
</dbReference>
<keyword evidence="7" id="KW-0175">Coiled coil</keyword>
<keyword evidence="6 8" id="KW-0732">Signal</keyword>
<comment type="similarity">
    <text evidence="2">Belongs to the bacterial solute-binding protein 1 family.</text>
</comment>
<evidence type="ECO:0000256" key="8">
    <source>
        <dbReference type="SAM" id="SignalP"/>
    </source>
</evidence>
<sequence>MNKKNVILLLLSVFMCGAIFANGQNESSESTGKSTVTIWHWDGAGIEKFYKPMAEKFEMANPDIDVEFVAVAQDQYGQSLALSITSGAGPDLFWYQPENDPRVLVDQNQVLPIDDYVDADFLSQFDQRLLVEGAMKYDGKLYSLPYENRFLKLHGMMFYNKAVLAKAGYSEDDIPKTFSELLEVATDISKKGNGEYYGIAMPGNPSADFHRILNGLLTTAAPASGDIRYGTVGFDEKSGKFKLDSEGHKMVAQLLIDLSKNGALAPGWASMKTTAARALFGQDQAAFYFGGTWIPRVVGGEYPSLDLGVAEAPVPDSGRKAYRYMSLYNGSVYMNANTKNAAASAKVFKWLHSKEFATAYFNEVGEFPGNQAAELTSATKLQKDFMQIAKDYVKTYPDPKVENPAVGLVAWPEVNPTRWDVFAGALIEEDINAFDKLAKQWNEKMQEALERNIEKANSEGDNVTLDDYKFPSWDYMSDY</sequence>
<dbReference type="EMBL" id="CP035807">
    <property type="protein sequence ID" value="QEN04294.1"/>
    <property type="molecule type" value="Genomic_DNA"/>
</dbReference>
<dbReference type="Pfam" id="PF01547">
    <property type="entry name" value="SBP_bac_1"/>
    <property type="match status" value="1"/>
</dbReference>
<dbReference type="KEGG" id="sper:EW093_06120"/>
<dbReference type="PANTHER" id="PTHR43649:SF31">
    <property type="entry name" value="SN-GLYCEROL-3-PHOSPHATE-BINDING PERIPLASMIC PROTEIN UGPB"/>
    <property type="match status" value="1"/>
</dbReference>
<dbReference type="PANTHER" id="PTHR43649">
    <property type="entry name" value="ARABINOSE-BINDING PROTEIN-RELATED"/>
    <property type="match status" value="1"/>
</dbReference>
<dbReference type="AlphaFoldDB" id="A0A5C1QC97"/>
<evidence type="ECO:0000256" key="4">
    <source>
        <dbReference type="ARBA" id="ARBA00017470"/>
    </source>
</evidence>
<organism evidence="9 10">
    <name type="scientific">Thiospirochaeta perfilievii</name>
    <dbReference type="NCBI Taxonomy" id="252967"/>
    <lineage>
        <taxon>Bacteria</taxon>
        <taxon>Pseudomonadati</taxon>
        <taxon>Spirochaetota</taxon>
        <taxon>Spirochaetia</taxon>
        <taxon>Spirochaetales</taxon>
        <taxon>Spirochaetaceae</taxon>
        <taxon>Thiospirochaeta</taxon>
    </lineage>
</organism>
<keyword evidence="5" id="KW-0813">Transport</keyword>